<dbReference type="EMBL" id="JABWRJ010000004">
    <property type="protein sequence ID" value="MBC3445110.1"/>
    <property type="molecule type" value="Genomic_DNA"/>
</dbReference>
<feature type="transmembrane region" description="Helical" evidence="1">
    <location>
        <begin position="46"/>
        <end position="64"/>
    </location>
</feature>
<keyword evidence="1" id="KW-0812">Transmembrane</keyword>
<sequence length="111" mass="11439">MGLAIATGLWLAYSGMIALCLGLERHYKQVWGRPPSSSRRRALRATGWLALAASFAASVAAWGWAMGPIGGLGLVSLAGLALVLVLPYQPRLAIGTAVAGWPVLALATLAG</sequence>
<dbReference type="AlphaFoldDB" id="A0A923G6C3"/>
<name>A0A923G6C3_9PSED</name>
<feature type="transmembrane region" description="Helical" evidence="1">
    <location>
        <begin position="69"/>
        <end position="86"/>
    </location>
</feature>
<organism evidence="2">
    <name type="scientific">Pseudomonas peradeniyensis</name>
    <dbReference type="NCBI Taxonomy" id="2745488"/>
    <lineage>
        <taxon>Bacteria</taxon>
        <taxon>Pseudomonadati</taxon>
        <taxon>Pseudomonadota</taxon>
        <taxon>Gammaproteobacteria</taxon>
        <taxon>Pseudomonadales</taxon>
        <taxon>Pseudomonadaceae</taxon>
        <taxon>Pseudomonas</taxon>
    </lineage>
</organism>
<accession>A0A923G6C3</accession>
<proteinExistence type="predicted"/>
<feature type="transmembrane region" description="Helical" evidence="1">
    <location>
        <begin position="92"/>
        <end position="110"/>
    </location>
</feature>
<dbReference type="InterPro" id="IPR021762">
    <property type="entry name" value="DUF3325"/>
</dbReference>
<dbReference type="RefSeq" id="WP_186732275.1">
    <property type="nucleotide sequence ID" value="NZ_JABWRJ020000004.1"/>
</dbReference>
<reference evidence="2" key="2">
    <citation type="submission" date="2020-07" db="EMBL/GenBank/DDBJ databases">
        <authorList>
            <person name="Lood C."/>
            <person name="Girard L."/>
        </authorList>
    </citation>
    <scope>NUCLEOTIDE SEQUENCE</scope>
    <source>
        <strain evidence="2">BW13M1</strain>
    </source>
</reference>
<keyword evidence="1" id="KW-1133">Transmembrane helix</keyword>
<keyword evidence="1" id="KW-0472">Membrane</keyword>
<comment type="caution">
    <text evidence="2">The sequence shown here is derived from an EMBL/GenBank/DDBJ whole genome shotgun (WGS) entry which is preliminary data.</text>
</comment>
<protein>
    <submittedName>
        <fullName evidence="2">DUF3325 domain-containing protein</fullName>
    </submittedName>
</protein>
<reference evidence="2" key="1">
    <citation type="journal article" date="2020" name="Microorganisms">
        <title>Reliable Identification of Environmental Pseudomonas Isolates Using the rpoD Gene.</title>
        <authorList>
            <consortium name="The Broad Institute Genome Sequencing Platform"/>
            <person name="Girard L."/>
            <person name="Lood C."/>
            <person name="Rokni-Zadeh H."/>
            <person name="van Noort V."/>
            <person name="Lavigne R."/>
            <person name="De Mot R."/>
        </authorList>
    </citation>
    <scope>NUCLEOTIDE SEQUENCE</scope>
    <source>
        <strain evidence="2">BW13M1</strain>
    </source>
</reference>
<evidence type="ECO:0000313" key="2">
    <source>
        <dbReference type="EMBL" id="MBC3445110.1"/>
    </source>
</evidence>
<dbReference type="Pfam" id="PF11804">
    <property type="entry name" value="DUF3325"/>
    <property type="match status" value="1"/>
</dbReference>
<gene>
    <name evidence="2" type="ORF">HU751_04955</name>
</gene>
<evidence type="ECO:0000256" key="1">
    <source>
        <dbReference type="SAM" id="Phobius"/>
    </source>
</evidence>